<sequence>MNILQVLRDHFPDCELDKIDAFMTEEMLASTSRLRIADKTDQSFHLQEIGRCMNRALSHHNALDKVAAKAAGEQFKANTRSRVKSGKLGWPLQARGSEGVITTPLPTLLQAMIWSYSGKEAIRIDGGDIQQPSAEDAGLAEIGKLQQPSGRANQESTWEKVAFYRGAREKWEHCRGKPLERDSKQFLSFLQDLLFAMDRPWDAQSVCDAARRNKTQN</sequence>
<reference evidence="1 2" key="1">
    <citation type="submission" date="2023-06" db="EMBL/GenBank/DDBJ databases">
        <title>Parasedimentitalea psychrophila sp. nov., a psychrophilic bacterium isolated from deep-sea sediment.</title>
        <authorList>
            <person name="Li A."/>
        </authorList>
    </citation>
    <scope>NUCLEOTIDE SEQUENCE [LARGE SCALE GENOMIC DNA]</scope>
    <source>
        <strain evidence="1 2">QS115</strain>
    </source>
</reference>
<gene>
    <name evidence="1" type="ORF">QPJ95_20315</name>
</gene>
<accession>A0A9Y2KZD4</accession>
<protein>
    <submittedName>
        <fullName evidence="1">Uncharacterized protein</fullName>
    </submittedName>
</protein>
<evidence type="ECO:0000313" key="1">
    <source>
        <dbReference type="EMBL" id="WIY24816.1"/>
    </source>
</evidence>
<dbReference type="RefSeq" id="WP_270918211.1">
    <property type="nucleotide sequence ID" value="NZ_CP127247.1"/>
</dbReference>
<dbReference type="KEGG" id="ppso:QPJ95_20315"/>
<keyword evidence="2" id="KW-1185">Reference proteome</keyword>
<dbReference type="AlphaFoldDB" id="A0A9Y2KZD4"/>
<evidence type="ECO:0000313" key="2">
    <source>
        <dbReference type="Proteomes" id="UP001238334"/>
    </source>
</evidence>
<dbReference type="Proteomes" id="UP001238334">
    <property type="component" value="Chromosome"/>
</dbReference>
<organism evidence="1 2">
    <name type="scientific">Parasedimentitalea psychrophila</name>
    <dbReference type="NCBI Taxonomy" id="2997337"/>
    <lineage>
        <taxon>Bacteria</taxon>
        <taxon>Pseudomonadati</taxon>
        <taxon>Pseudomonadota</taxon>
        <taxon>Alphaproteobacteria</taxon>
        <taxon>Rhodobacterales</taxon>
        <taxon>Paracoccaceae</taxon>
        <taxon>Parasedimentitalea</taxon>
    </lineage>
</organism>
<name>A0A9Y2KZD4_9RHOB</name>
<dbReference type="EMBL" id="CP127247">
    <property type="protein sequence ID" value="WIY24816.1"/>
    <property type="molecule type" value="Genomic_DNA"/>
</dbReference>
<proteinExistence type="predicted"/>